<protein>
    <submittedName>
        <fullName evidence="1">Uncharacterized protein</fullName>
    </submittedName>
</protein>
<comment type="caution">
    <text evidence="1">The sequence shown here is derived from an EMBL/GenBank/DDBJ whole genome shotgun (WGS) entry which is preliminary data.</text>
</comment>
<keyword evidence="2" id="KW-1185">Reference proteome</keyword>
<organism evidence="1 2">
    <name type="scientific">Odynerus spinipes</name>
    <dbReference type="NCBI Taxonomy" id="1348599"/>
    <lineage>
        <taxon>Eukaryota</taxon>
        <taxon>Metazoa</taxon>
        <taxon>Ecdysozoa</taxon>
        <taxon>Arthropoda</taxon>
        <taxon>Hexapoda</taxon>
        <taxon>Insecta</taxon>
        <taxon>Pterygota</taxon>
        <taxon>Neoptera</taxon>
        <taxon>Endopterygota</taxon>
        <taxon>Hymenoptera</taxon>
        <taxon>Apocrita</taxon>
        <taxon>Aculeata</taxon>
        <taxon>Vespoidea</taxon>
        <taxon>Vespidae</taxon>
        <taxon>Eumeninae</taxon>
        <taxon>Odynerus</taxon>
    </lineage>
</organism>
<dbReference type="AlphaFoldDB" id="A0AAD9VLK8"/>
<sequence>MMASPRVQFRFKQNEVDFIENVMERESLLWILFILFKLHHLLRTKFRPSVVTQIDKTRFTLIEEMLKCLKYDFYTLKKQITCEHYKLEE</sequence>
<name>A0AAD9VLK8_9HYME</name>
<reference evidence="1" key="1">
    <citation type="submission" date="2021-08" db="EMBL/GenBank/DDBJ databases">
        <authorList>
            <person name="Misof B."/>
            <person name="Oliver O."/>
            <person name="Podsiadlowski L."/>
            <person name="Donath A."/>
            <person name="Peters R."/>
            <person name="Mayer C."/>
            <person name="Rust J."/>
            <person name="Gunkel S."/>
            <person name="Lesny P."/>
            <person name="Martin S."/>
            <person name="Oeyen J.P."/>
            <person name="Petersen M."/>
            <person name="Panagiotis P."/>
            <person name="Wilbrandt J."/>
            <person name="Tanja T."/>
        </authorList>
    </citation>
    <scope>NUCLEOTIDE SEQUENCE</scope>
    <source>
        <strain evidence="1">GBR_01_08_01A</strain>
        <tissue evidence="1">Thorax + abdomen</tissue>
    </source>
</reference>
<gene>
    <name evidence="1" type="ORF">KPH14_002667</name>
</gene>
<dbReference type="Proteomes" id="UP001258017">
    <property type="component" value="Unassembled WGS sequence"/>
</dbReference>
<accession>A0AAD9VLK8</accession>
<reference evidence="1" key="2">
    <citation type="journal article" date="2023" name="Commun. Biol.">
        <title>Intrasexual cuticular hydrocarbon dimorphism in a wasp sheds light on hydrocarbon biosynthesis genes in Hymenoptera.</title>
        <authorList>
            <person name="Moris V.C."/>
            <person name="Podsiadlowski L."/>
            <person name="Martin S."/>
            <person name="Oeyen J.P."/>
            <person name="Donath A."/>
            <person name="Petersen M."/>
            <person name="Wilbrandt J."/>
            <person name="Misof B."/>
            <person name="Liedtke D."/>
            <person name="Thamm M."/>
            <person name="Scheiner R."/>
            <person name="Schmitt T."/>
            <person name="Niehuis O."/>
        </authorList>
    </citation>
    <scope>NUCLEOTIDE SEQUENCE</scope>
    <source>
        <strain evidence="1">GBR_01_08_01A</strain>
    </source>
</reference>
<dbReference type="EMBL" id="JAIFRP010000118">
    <property type="protein sequence ID" value="KAK2579063.1"/>
    <property type="molecule type" value="Genomic_DNA"/>
</dbReference>
<proteinExistence type="predicted"/>
<evidence type="ECO:0000313" key="2">
    <source>
        <dbReference type="Proteomes" id="UP001258017"/>
    </source>
</evidence>
<evidence type="ECO:0000313" key="1">
    <source>
        <dbReference type="EMBL" id="KAK2579063.1"/>
    </source>
</evidence>